<evidence type="ECO:0000313" key="2">
    <source>
        <dbReference type="Proteomes" id="UP000727056"/>
    </source>
</evidence>
<comment type="caution">
    <text evidence="1">The sequence shown here is derived from an EMBL/GenBank/DDBJ whole genome shotgun (WGS) entry which is preliminary data.</text>
</comment>
<proteinExistence type="predicted"/>
<evidence type="ECO:0008006" key="3">
    <source>
        <dbReference type="Google" id="ProtNLM"/>
    </source>
</evidence>
<reference evidence="1 2" key="1">
    <citation type="submission" date="2020-03" db="EMBL/GenBank/DDBJ databases">
        <title>Draft genome of Streptomyces sp. ventii, isolated from the Axial Seamount in the Pacific Ocean, and resequencing of the two type strains Streptomyces lonarensis strain NCL 716 and Streptomyces bohaiensis strain 11A07.</title>
        <authorList>
            <person name="Loughran R.M."/>
            <person name="Pfannmuller K.M."/>
            <person name="Wasson B.J."/>
            <person name="Deadmond M.C."/>
            <person name="Paddock B.E."/>
            <person name="Koyack M.J."/>
            <person name="Gallegos D.A."/>
            <person name="Mitchell E.A."/>
            <person name="Ushijima B."/>
            <person name="Saw J.H."/>
            <person name="Mcphail K.L."/>
            <person name="Videau P."/>
        </authorList>
    </citation>
    <scope>NUCLEOTIDE SEQUENCE [LARGE SCALE GENOMIC DNA]</scope>
    <source>
        <strain evidence="1 2">11A07</strain>
    </source>
</reference>
<protein>
    <recommendedName>
        <fullName evidence="3">Abi family protein</fullName>
    </recommendedName>
</protein>
<gene>
    <name evidence="1" type="ORF">HCN52_10475</name>
</gene>
<dbReference type="RefSeq" id="WP_168088135.1">
    <property type="nucleotide sequence ID" value="NZ_BHZH01000059.1"/>
</dbReference>
<dbReference type="EMBL" id="JAAVJC010000068">
    <property type="protein sequence ID" value="NJQ15361.1"/>
    <property type="molecule type" value="Genomic_DNA"/>
</dbReference>
<evidence type="ECO:0000313" key="1">
    <source>
        <dbReference type="EMBL" id="NJQ15361.1"/>
    </source>
</evidence>
<sequence>MTHATPAPGAGPWGEAWLSPARFGVYLSEAHGDRQRALSLYQWNSELSCALLHDLGHFEVALRNSYAAALDATWKGSEHWLDAPTGPLRAPLLRTKRGGPGGPRQVDINEKLRRAIDGARRRYGTDAPPGKIIADLSLGVWRYLSSSAHEKTLWVPYLHRAFPAGTTRSEVDRSIGELHNLRNRAAHWEPMLSLPIERRVTDLERVIGLLNPGLAGYVRCHSKVTALLAERPAR</sequence>
<organism evidence="1 2">
    <name type="scientific">Streptomyces bohaiensis</name>
    <dbReference type="NCBI Taxonomy" id="1431344"/>
    <lineage>
        <taxon>Bacteria</taxon>
        <taxon>Bacillati</taxon>
        <taxon>Actinomycetota</taxon>
        <taxon>Actinomycetes</taxon>
        <taxon>Kitasatosporales</taxon>
        <taxon>Streptomycetaceae</taxon>
        <taxon>Streptomyces</taxon>
    </lineage>
</organism>
<dbReference type="Proteomes" id="UP000727056">
    <property type="component" value="Unassembled WGS sequence"/>
</dbReference>
<keyword evidence="2" id="KW-1185">Reference proteome</keyword>
<accession>A0ABX1C878</accession>
<name>A0ABX1C878_9ACTN</name>